<gene>
    <name evidence="1" type="ORF">QCA50_013843</name>
</gene>
<proteinExistence type="predicted"/>
<reference evidence="1 2" key="1">
    <citation type="submission" date="2022-09" db="EMBL/GenBank/DDBJ databases">
        <authorList>
            <person name="Palmer J.M."/>
        </authorList>
    </citation>
    <scope>NUCLEOTIDE SEQUENCE [LARGE SCALE GENOMIC DNA]</scope>
    <source>
        <strain evidence="1 2">DSM 7382</strain>
    </source>
</reference>
<organism evidence="1 2">
    <name type="scientific">Cerrena zonata</name>
    <dbReference type="NCBI Taxonomy" id="2478898"/>
    <lineage>
        <taxon>Eukaryota</taxon>
        <taxon>Fungi</taxon>
        <taxon>Dikarya</taxon>
        <taxon>Basidiomycota</taxon>
        <taxon>Agaricomycotina</taxon>
        <taxon>Agaricomycetes</taxon>
        <taxon>Polyporales</taxon>
        <taxon>Cerrenaceae</taxon>
        <taxon>Cerrena</taxon>
    </lineage>
</organism>
<accession>A0AAW0G290</accession>
<protein>
    <submittedName>
        <fullName evidence="1">Uncharacterized protein</fullName>
    </submittedName>
</protein>
<comment type="caution">
    <text evidence="1">The sequence shown here is derived from an EMBL/GenBank/DDBJ whole genome shotgun (WGS) entry which is preliminary data.</text>
</comment>
<dbReference type="AlphaFoldDB" id="A0AAW0G290"/>
<keyword evidence="2" id="KW-1185">Reference proteome</keyword>
<evidence type="ECO:0000313" key="1">
    <source>
        <dbReference type="EMBL" id="KAK7683170.1"/>
    </source>
</evidence>
<evidence type="ECO:0000313" key="2">
    <source>
        <dbReference type="Proteomes" id="UP001385951"/>
    </source>
</evidence>
<dbReference type="Proteomes" id="UP001385951">
    <property type="component" value="Unassembled WGS sequence"/>
</dbReference>
<dbReference type="EMBL" id="JASBNA010000032">
    <property type="protein sequence ID" value="KAK7683170.1"/>
    <property type="molecule type" value="Genomic_DNA"/>
</dbReference>
<sequence>MLCCPLPKACVQSLCPPLGNHPPPFCRSQQPGTPSFSYIANCRYLSLLETAQLGAATAPSMLAANLRPEWKVAGAGLLLRELSRQVQFAFDFALLPTAAVGIPRHSSMHQRTQELWNLSGTSPFLP</sequence>
<name>A0AAW0G290_9APHY</name>